<organism evidence="3 4">
    <name type="scientific">Microbacterium awajiense</name>
    <dbReference type="NCBI Taxonomy" id="415214"/>
    <lineage>
        <taxon>Bacteria</taxon>
        <taxon>Bacillati</taxon>
        <taxon>Actinomycetota</taxon>
        <taxon>Actinomycetes</taxon>
        <taxon>Micrococcales</taxon>
        <taxon>Microbacteriaceae</taxon>
        <taxon>Microbacterium</taxon>
    </lineage>
</organism>
<evidence type="ECO:0000256" key="1">
    <source>
        <dbReference type="SAM" id="MobiDB-lite"/>
    </source>
</evidence>
<evidence type="ECO:0000313" key="4">
    <source>
        <dbReference type="Proteomes" id="UP001501697"/>
    </source>
</evidence>
<name>A0ABP7A9C8_9MICO</name>
<dbReference type="RefSeq" id="WP_344736501.1">
    <property type="nucleotide sequence ID" value="NZ_BAAAYU010000001.1"/>
</dbReference>
<feature type="region of interest" description="Disordered" evidence="1">
    <location>
        <begin position="111"/>
        <end position="130"/>
    </location>
</feature>
<protein>
    <submittedName>
        <fullName evidence="3">Uncharacterized protein</fullName>
    </submittedName>
</protein>
<reference evidence="4" key="1">
    <citation type="journal article" date="2019" name="Int. J. Syst. Evol. Microbiol.">
        <title>The Global Catalogue of Microorganisms (GCM) 10K type strain sequencing project: providing services to taxonomists for standard genome sequencing and annotation.</title>
        <authorList>
            <consortium name="The Broad Institute Genomics Platform"/>
            <consortium name="The Broad Institute Genome Sequencing Center for Infectious Disease"/>
            <person name="Wu L."/>
            <person name="Ma J."/>
        </authorList>
    </citation>
    <scope>NUCLEOTIDE SEQUENCE [LARGE SCALE GENOMIC DNA]</scope>
    <source>
        <strain evidence="4">JCM 16544</strain>
    </source>
</reference>
<dbReference type="EMBL" id="BAAAYU010000001">
    <property type="protein sequence ID" value="GAA3627345.1"/>
    <property type="molecule type" value="Genomic_DNA"/>
</dbReference>
<sequence length="130" mass="13547">MNIKNIDALHRRTRWAVAISLAVGIVGGAAACASSTDTPIDTSGVEQSNGDAGERSESVPPITSADLIEQERQRLSDLAERIARFECAAGSPVGLTADRLARDASTGAVVDVPVGPPADRLEREVEVAPD</sequence>
<evidence type="ECO:0000256" key="2">
    <source>
        <dbReference type="SAM" id="SignalP"/>
    </source>
</evidence>
<keyword evidence="4" id="KW-1185">Reference proteome</keyword>
<keyword evidence="2" id="KW-0732">Signal</keyword>
<comment type="caution">
    <text evidence="3">The sequence shown here is derived from an EMBL/GenBank/DDBJ whole genome shotgun (WGS) entry which is preliminary data.</text>
</comment>
<dbReference type="PROSITE" id="PS51257">
    <property type="entry name" value="PROKAR_LIPOPROTEIN"/>
    <property type="match status" value="1"/>
</dbReference>
<feature type="compositionally biased region" description="Polar residues" evidence="1">
    <location>
        <begin position="36"/>
        <end position="50"/>
    </location>
</feature>
<feature type="region of interest" description="Disordered" evidence="1">
    <location>
        <begin position="33"/>
        <end position="66"/>
    </location>
</feature>
<feature type="chain" id="PRO_5046497854" evidence="2">
    <location>
        <begin position="32"/>
        <end position="130"/>
    </location>
</feature>
<feature type="compositionally biased region" description="Basic and acidic residues" evidence="1">
    <location>
        <begin position="119"/>
        <end position="130"/>
    </location>
</feature>
<gene>
    <name evidence="3" type="ORF">GCM10022200_07220</name>
</gene>
<proteinExistence type="predicted"/>
<feature type="signal peptide" evidence="2">
    <location>
        <begin position="1"/>
        <end position="31"/>
    </location>
</feature>
<dbReference type="Proteomes" id="UP001501697">
    <property type="component" value="Unassembled WGS sequence"/>
</dbReference>
<accession>A0ABP7A9C8</accession>
<evidence type="ECO:0000313" key="3">
    <source>
        <dbReference type="EMBL" id="GAA3627345.1"/>
    </source>
</evidence>